<proteinExistence type="predicted"/>
<protein>
    <submittedName>
        <fullName evidence="1">Uncharacterized protein</fullName>
    </submittedName>
</protein>
<comment type="caution">
    <text evidence="1">The sequence shown here is derived from an EMBL/GenBank/DDBJ whole genome shotgun (WGS) entry which is preliminary data.</text>
</comment>
<gene>
    <name evidence="1" type="ORF">FHS30_002418</name>
</gene>
<dbReference type="EMBL" id="JACHXZ010000003">
    <property type="protein sequence ID" value="MBB3169210.1"/>
    <property type="molecule type" value="Genomic_DNA"/>
</dbReference>
<evidence type="ECO:0000313" key="2">
    <source>
        <dbReference type="Proteomes" id="UP000559987"/>
    </source>
</evidence>
<dbReference type="Proteomes" id="UP000559987">
    <property type="component" value="Unassembled WGS sequence"/>
</dbReference>
<evidence type="ECO:0000313" key="1">
    <source>
        <dbReference type="EMBL" id="MBB3169210.1"/>
    </source>
</evidence>
<dbReference type="AlphaFoldDB" id="A0A839URU6"/>
<name>A0A839URU6_9GAMM</name>
<dbReference type="RefSeq" id="WP_183910691.1">
    <property type="nucleotide sequence ID" value="NZ_JACHXZ010000003.1"/>
</dbReference>
<accession>A0A839URU6</accession>
<keyword evidence="2" id="KW-1185">Reference proteome</keyword>
<organism evidence="1 2">
    <name type="scientific">Simiduia aestuariiviva</name>
    <dbReference type="NCBI Taxonomy" id="1510459"/>
    <lineage>
        <taxon>Bacteria</taxon>
        <taxon>Pseudomonadati</taxon>
        <taxon>Pseudomonadota</taxon>
        <taxon>Gammaproteobacteria</taxon>
        <taxon>Cellvibrionales</taxon>
        <taxon>Cellvibrionaceae</taxon>
        <taxon>Simiduia</taxon>
    </lineage>
</organism>
<sequence length="139" mass="15678">MKPNLLPTLSTVELHDKAGLPVQLQIRLYEYQGKYALFMSDAPAAAVLARNAATLINQLANRLELPVADTQFFRHIYLPHQGSVFGSFQLDWRPNNIIGHYTFAMMTPQLEDLGIRRFLSEGRHVPVSYAKLRNLASAV</sequence>
<reference evidence="1 2" key="1">
    <citation type="submission" date="2020-08" db="EMBL/GenBank/DDBJ databases">
        <title>Genomic Encyclopedia of Type Strains, Phase III (KMG-III): the genomes of soil and plant-associated and newly described type strains.</title>
        <authorList>
            <person name="Whitman W."/>
        </authorList>
    </citation>
    <scope>NUCLEOTIDE SEQUENCE [LARGE SCALE GENOMIC DNA]</scope>
    <source>
        <strain evidence="1 2">CECT 8571</strain>
    </source>
</reference>